<evidence type="ECO:0000313" key="3">
    <source>
        <dbReference type="EMBL" id="OOM57734.1"/>
    </source>
</evidence>
<proteinExistence type="predicted"/>
<comment type="caution">
    <text evidence="3">The sequence shown here is derived from an EMBL/GenBank/DDBJ whole genome shotgun (WGS) entry which is preliminary data.</text>
</comment>
<dbReference type="RefSeq" id="WP_077840407.1">
    <property type="nucleotide sequence ID" value="NZ_JABFUE010000001.1"/>
</dbReference>
<reference evidence="2" key="2">
    <citation type="submission" date="2020-05" db="EMBL/GenBank/DDBJ databases">
        <authorList>
            <person name="Brown S."/>
            <person name="Huntemann M."/>
            <person name="Clum A."/>
            <person name="Spunde A."/>
            <person name="Palaniappan K."/>
            <person name="Ritter S."/>
            <person name="Mikhailova N."/>
            <person name="Chen I.-M."/>
            <person name="Stamatis D."/>
            <person name="Reddy T."/>
            <person name="O'Malley R."/>
            <person name="Daum C."/>
            <person name="Shapiro N."/>
            <person name="Ivanova N."/>
            <person name="Kyrpides N."/>
            <person name="Woyke T."/>
        </authorList>
    </citation>
    <scope>NUCLEOTIDE SEQUENCE</scope>
    <source>
        <strain evidence="2">DJ080</strain>
    </source>
</reference>
<evidence type="ECO:0000256" key="1">
    <source>
        <dbReference type="SAM" id="Coils"/>
    </source>
</evidence>
<accession>A0A1S8RX26</accession>
<dbReference type="EMBL" id="JABSWW010000001">
    <property type="protein sequence ID" value="NRT92070.1"/>
    <property type="molecule type" value="Genomic_DNA"/>
</dbReference>
<name>A0A1S8RX26_CLOBE</name>
<evidence type="ECO:0000313" key="2">
    <source>
        <dbReference type="EMBL" id="NRT92070.1"/>
    </source>
</evidence>
<keyword evidence="1" id="KW-0175">Coiled coil</keyword>
<feature type="coiled-coil region" evidence="1">
    <location>
        <begin position="121"/>
        <end position="214"/>
    </location>
</feature>
<reference evidence="3 4" key="1">
    <citation type="submission" date="2016-05" db="EMBL/GenBank/DDBJ databases">
        <title>Microbial solvent formation.</title>
        <authorList>
            <person name="Poehlein A."/>
            <person name="Montoya Solano J.D."/>
            <person name="Flitsch S."/>
            <person name="Krabben P."/>
            <person name="Duerre P."/>
            <person name="Daniel R."/>
        </authorList>
    </citation>
    <scope>NUCLEOTIDE SEQUENCE [LARGE SCALE GENOMIC DNA]</scope>
    <source>
        <strain evidence="3 4">DSM 53</strain>
    </source>
</reference>
<dbReference type="EMBL" id="LZZI01000110">
    <property type="protein sequence ID" value="OOM57734.1"/>
    <property type="molecule type" value="Genomic_DNA"/>
</dbReference>
<dbReference type="Proteomes" id="UP001193748">
    <property type="component" value="Unassembled WGS sequence"/>
</dbReference>
<dbReference type="AlphaFoldDB" id="A0A1S8RX26"/>
<protein>
    <submittedName>
        <fullName evidence="3">Uncharacterized protein</fullName>
    </submittedName>
</protein>
<reference evidence="2" key="3">
    <citation type="journal article" date="2022" name="Nat. Biotechnol.">
        <title>Carbon-negative production of acetone and isopropanol by gas fermentation at industrial pilot scale.</title>
        <authorList>
            <person name="Liew F.E."/>
            <person name="Nogle R."/>
            <person name="Abdalla T."/>
            <person name="Rasor B.J."/>
            <person name="Canter C."/>
            <person name="Jensen R.O."/>
            <person name="Wang L."/>
            <person name="Strutz J."/>
            <person name="Chirania P."/>
            <person name="De Tissera S."/>
            <person name="Mueller A.P."/>
            <person name="Ruan Z."/>
            <person name="Gao A."/>
            <person name="Tran L."/>
            <person name="Engle N.L."/>
            <person name="Bromley J.C."/>
            <person name="Daniell J."/>
            <person name="Conrado R."/>
            <person name="Tschaplinski T.J."/>
            <person name="Giannone R.J."/>
            <person name="Hettich R.L."/>
            <person name="Karim A.S."/>
            <person name="Simpson S.D."/>
            <person name="Brown S.D."/>
            <person name="Leang C."/>
            <person name="Jewett M.C."/>
            <person name="Kopke M."/>
        </authorList>
    </citation>
    <scope>NUCLEOTIDE SEQUENCE</scope>
    <source>
        <strain evidence="2">DJ080</strain>
    </source>
</reference>
<dbReference type="Proteomes" id="UP000190973">
    <property type="component" value="Unassembled WGS sequence"/>
</dbReference>
<sequence length="218" mass="25152">MSNIHWCICLKSSNMPGKIIFKKHAEFGDKINKILEKKSTELMGGEVLKDEYSYANENKDLECENDFALIKEINALDYENNETSKNDENIKNKVLINKVEGRNNMDSKGIIQRLNTCIIALNRSNTQLKTLGLKKAQAEKEYKVKQAEEILKLREDKYPATLIMELVKGNKEVAELRLQRDVAENAYFTCLDGIDNLRIEIELIKNKLKWLRAELNSL</sequence>
<gene>
    <name evidence="2" type="ORF">B0H41_005749</name>
    <name evidence="3" type="ORF">CLBCK_41450</name>
</gene>
<evidence type="ECO:0000313" key="4">
    <source>
        <dbReference type="Proteomes" id="UP000190973"/>
    </source>
</evidence>
<organism evidence="3 4">
    <name type="scientific">Clostridium beijerinckii</name>
    <name type="common">Clostridium MP</name>
    <dbReference type="NCBI Taxonomy" id="1520"/>
    <lineage>
        <taxon>Bacteria</taxon>
        <taxon>Bacillati</taxon>
        <taxon>Bacillota</taxon>
        <taxon>Clostridia</taxon>
        <taxon>Eubacteriales</taxon>
        <taxon>Clostridiaceae</taxon>
        <taxon>Clostridium</taxon>
    </lineage>
</organism>